<dbReference type="Proteomes" id="UP000663838">
    <property type="component" value="Unassembled WGS sequence"/>
</dbReference>
<dbReference type="Proteomes" id="UP000663851">
    <property type="component" value="Unassembled WGS sequence"/>
</dbReference>
<evidence type="ECO:0000313" key="5">
    <source>
        <dbReference type="EMBL" id="CAF3611928.1"/>
    </source>
</evidence>
<evidence type="ECO:0000313" key="10">
    <source>
        <dbReference type="EMBL" id="CAF4633074.1"/>
    </source>
</evidence>
<dbReference type="EMBL" id="CAJOBS010001071">
    <property type="protein sequence ID" value="CAF4683784.1"/>
    <property type="molecule type" value="Genomic_DNA"/>
</dbReference>
<dbReference type="Proteomes" id="UP000663865">
    <property type="component" value="Unassembled WGS sequence"/>
</dbReference>
<keyword evidence="1" id="KW-0175">Coiled coil</keyword>
<keyword evidence="12" id="KW-1185">Reference proteome</keyword>
<dbReference type="EMBL" id="CAJNYU010000096">
    <property type="protein sequence ID" value="CAF3328996.1"/>
    <property type="molecule type" value="Genomic_DNA"/>
</dbReference>
<dbReference type="EMBL" id="CAJNYT010005177">
    <property type="protein sequence ID" value="CAF3718033.1"/>
    <property type="molecule type" value="Genomic_DNA"/>
</dbReference>
<dbReference type="EMBL" id="CAJOBQ010000059">
    <property type="protein sequence ID" value="CAF4238038.1"/>
    <property type="molecule type" value="Genomic_DNA"/>
</dbReference>
<dbReference type="Proteomes" id="UP000663825">
    <property type="component" value="Unassembled WGS sequence"/>
</dbReference>
<dbReference type="EMBL" id="CAJOBP010001352">
    <property type="protein sequence ID" value="CAF4277441.1"/>
    <property type="molecule type" value="Genomic_DNA"/>
</dbReference>
<dbReference type="Proteomes" id="UP000663862">
    <property type="component" value="Unassembled WGS sequence"/>
</dbReference>
<evidence type="ECO:0000313" key="8">
    <source>
        <dbReference type="EMBL" id="CAF4277441.1"/>
    </source>
</evidence>
<comment type="caution">
    <text evidence="8">The sequence shown here is derived from an EMBL/GenBank/DDBJ whole genome shotgun (WGS) entry which is preliminary data.</text>
</comment>
<dbReference type="EMBL" id="CAJNXB010000231">
    <property type="protein sequence ID" value="CAF3038073.1"/>
    <property type="molecule type" value="Genomic_DNA"/>
</dbReference>
<dbReference type="EMBL" id="CAJOBO010001022">
    <property type="protein sequence ID" value="CAF4326892.1"/>
    <property type="molecule type" value="Genomic_DNA"/>
</dbReference>
<dbReference type="Proteomes" id="UP000663872">
    <property type="component" value="Unassembled WGS sequence"/>
</dbReference>
<accession>A0A820GI94</accession>
<evidence type="ECO:0000313" key="9">
    <source>
        <dbReference type="EMBL" id="CAF4326892.1"/>
    </source>
</evidence>
<organism evidence="8 12">
    <name type="scientific">Rotaria socialis</name>
    <dbReference type="NCBI Taxonomy" id="392032"/>
    <lineage>
        <taxon>Eukaryota</taxon>
        <taxon>Metazoa</taxon>
        <taxon>Spiralia</taxon>
        <taxon>Gnathifera</taxon>
        <taxon>Rotifera</taxon>
        <taxon>Eurotatoria</taxon>
        <taxon>Bdelloidea</taxon>
        <taxon>Philodinida</taxon>
        <taxon>Philodinidae</taxon>
        <taxon>Rotaria</taxon>
    </lineage>
</organism>
<dbReference type="EMBL" id="CAJNYV010003780">
    <property type="protein sequence ID" value="CAF3611928.1"/>
    <property type="molecule type" value="Genomic_DNA"/>
</dbReference>
<evidence type="ECO:0000313" key="7">
    <source>
        <dbReference type="EMBL" id="CAF4238038.1"/>
    </source>
</evidence>
<dbReference type="OrthoDB" id="10045702at2759"/>
<dbReference type="Proteomes" id="UP000663833">
    <property type="component" value="Unassembled WGS sequence"/>
</dbReference>
<evidence type="ECO:0000313" key="6">
    <source>
        <dbReference type="EMBL" id="CAF3718033.1"/>
    </source>
</evidence>
<gene>
    <name evidence="4" type="ORF">FME351_LOCUS2271</name>
    <name evidence="6" type="ORF">GRG538_LOCUS29460</name>
    <name evidence="9" type="ORF">HFQ381_LOCUS15192</name>
    <name evidence="5" type="ORF">KIK155_LOCUS21472</name>
    <name evidence="3" type="ORF">LUA448_LOCUS8519</name>
    <name evidence="10" type="ORF">QYT958_LOCUS13617</name>
    <name evidence="2" type="ORF">TIS948_LOCUS3367</name>
    <name evidence="11" type="ORF">TOA249_LOCUS16022</name>
    <name evidence="7" type="ORF">TSG867_LOCUS2291</name>
    <name evidence="8" type="ORF">UJA718_LOCUS11164</name>
</gene>
<protein>
    <submittedName>
        <fullName evidence="8">Uncharacterized protein</fullName>
    </submittedName>
</protein>
<dbReference type="Proteomes" id="UP000663869">
    <property type="component" value="Unassembled WGS sequence"/>
</dbReference>
<dbReference type="AlphaFoldDB" id="A0A820GI94"/>
<sequence length="249" mass="27658">MEQNSISELEDDLNHIDVESIKLDAIIQLKTWQKRMYALVDKTYKNRLNEIDSITSNIENEIKEKQNQIENFHTTDPNNLHELKHEIELLKSYLIVNESIPENFSQRIERTIYISQNDNNTEILDDDDIDDDDEPVIVDIDRHEARAGNHVVMVVAAAPQQPTVNHEGTVSKIVNSQSMQRVIAITLAKTLANVGTIAATTTTTAAATTMAKTAIIATACGIGTVAYGVGKIAIGTTKKVWSLMVSSEE</sequence>
<evidence type="ECO:0000256" key="1">
    <source>
        <dbReference type="SAM" id="Coils"/>
    </source>
</evidence>
<evidence type="ECO:0000313" key="11">
    <source>
        <dbReference type="EMBL" id="CAF4683784.1"/>
    </source>
</evidence>
<proteinExistence type="predicted"/>
<evidence type="ECO:0000313" key="4">
    <source>
        <dbReference type="EMBL" id="CAF3328996.1"/>
    </source>
</evidence>
<feature type="coiled-coil region" evidence="1">
    <location>
        <begin position="48"/>
        <end position="75"/>
    </location>
</feature>
<evidence type="ECO:0000313" key="3">
    <source>
        <dbReference type="EMBL" id="CAF3305886.1"/>
    </source>
</evidence>
<dbReference type="Proteomes" id="UP000663848">
    <property type="component" value="Unassembled WGS sequence"/>
</dbReference>
<name>A0A820GI94_9BILA</name>
<evidence type="ECO:0000313" key="2">
    <source>
        <dbReference type="EMBL" id="CAF3038073.1"/>
    </source>
</evidence>
<dbReference type="Proteomes" id="UP000663873">
    <property type="component" value="Unassembled WGS sequence"/>
</dbReference>
<reference evidence="8" key="1">
    <citation type="submission" date="2021-02" db="EMBL/GenBank/DDBJ databases">
        <authorList>
            <person name="Nowell W R."/>
        </authorList>
    </citation>
    <scope>NUCLEOTIDE SEQUENCE</scope>
</reference>
<dbReference type="EMBL" id="CAJNYD010000913">
    <property type="protein sequence ID" value="CAF3305886.1"/>
    <property type="molecule type" value="Genomic_DNA"/>
</dbReference>
<dbReference type="EMBL" id="CAJOBR010001753">
    <property type="protein sequence ID" value="CAF4633074.1"/>
    <property type="molecule type" value="Genomic_DNA"/>
</dbReference>
<evidence type="ECO:0000313" key="12">
    <source>
        <dbReference type="Proteomes" id="UP000663873"/>
    </source>
</evidence>